<sequence>MDDEELNEVTVEKYRKKWEIDEHWKLRKAFILQHKDKFELNRLLCLSQMFVNIETMDTVYSNDLMALIERLAADITYLRKFRNARKALVDGTLKKRQTESDEQPSVANLANVSHHSTPYGTSRRPFDPRETSFAPYSKSNDFYSGREQYNSFKRQRTSESPPNYHGSDKKFSSRSSASSFFSNSKKYEHHLESNIPSYETVSYESCNRSLDE</sequence>
<dbReference type="InterPro" id="IPR021859">
    <property type="entry name" value="XTBD"/>
</dbReference>
<feature type="region of interest" description="Disordered" evidence="1">
    <location>
        <begin position="95"/>
        <end position="177"/>
    </location>
</feature>
<dbReference type="OrthoDB" id="2359216at2759"/>
<dbReference type="Pfam" id="PF11952">
    <property type="entry name" value="XTBD"/>
    <property type="match status" value="1"/>
</dbReference>
<dbReference type="EMBL" id="NCKU01003240">
    <property type="protein sequence ID" value="RWS07905.1"/>
    <property type="molecule type" value="Genomic_DNA"/>
</dbReference>
<dbReference type="Proteomes" id="UP000285301">
    <property type="component" value="Unassembled WGS sequence"/>
</dbReference>
<evidence type="ECO:0000313" key="3">
    <source>
        <dbReference type="EMBL" id="RWS07905.1"/>
    </source>
</evidence>
<evidence type="ECO:0000259" key="2">
    <source>
        <dbReference type="PROSITE" id="PS51827"/>
    </source>
</evidence>
<comment type="caution">
    <text evidence="3">The sequence shown here is derived from an EMBL/GenBank/DDBJ whole genome shotgun (WGS) entry which is preliminary data.</text>
</comment>
<protein>
    <recommendedName>
        <fullName evidence="2">XRN2-binding (XTBD) domain-containing protein</fullName>
    </recommendedName>
</protein>
<organism evidence="3 4">
    <name type="scientific">Dinothrombium tinctorium</name>
    <dbReference type="NCBI Taxonomy" id="1965070"/>
    <lineage>
        <taxon>Eukaryota</taxon>
        <taxon>Metazoa</taxon>
        <taxon>Ecdysozoa</taxon>
        <taxon>Arthropoda</taxon>
        <taxon>Chelicerata</taxon>
        <taxon>Arachnida</taxon>
        <taxon>Acari</taxon>
        <taxon>Acariformes</taxon>
        <taxon>Trombidiformes</taxon>
        <taxon>Prostigmata</taxon>
        <taxon>Anystina</taxon>
        <taxon>Parasitengona</taxon>
        <taxon>Trombidioidea</taxon>
        <taxon>Trombidiidae</taxon>
        <taxon>Dinothrombium</taxon>
    </lineage>
</organism>
<feature type="domain" description="XRN2-binding (XTBD)" evidence="2">
    <location>
        <begin position="11"/>
        <end position="96"/>
    </location>
</feature>
<evidence type="ECO:0000256" key="1">
    <source>
        <dbReference type="SAM" id="MobiDB-lite"/>
    </source>
</evidence>
<feature type="compositionally biased region" description="Polar residues" evidence="1">
    <location>
        <begin position="103"/>
        <end position="120"/>
    </location>
</feature>
<dbReference type="STRING" id="1965070.A0A443QY14"/>
<name>A0A443QY14_9ACAR</name>
<dbReference type="PROSITE" id="PS51827">
    <property type="entry name" value="XTBD"/>
    <property type="match status" value="1"/>
</dbReference>
<evidence type="ECO:0000313" key="4">
    <source>
        <dbReference type="Proteomes" id="UP000285301"/>
    </source>
</evidence>
<feature type="compositionally biased region" description="Polar residues" evidence="1">
    <location>
        <begin position="137"/>
        <end position="152"/>
    </location>
</feature>
<keyword evidence="4" id="KW-1185">Reference proteome</keyword>
<gene>
    <name evidence="3" type="ORF">B4U79_14308</name>
</gene>
<dbReference type="PANTHER" id="PTHR48430:SF1">
    <property type="entry name" value="PARTNER OF XRN-2 PROTEIN 1"/>
    <property type="match status" value="1"/>
</dbReference>
<proteinExistence type="predicted"/>
<accession>A0A443QY14</accession>
<dbReference type="PANTHER" id="PTHR48430">
    <property type="entry name" value="PARTNER OF XRN-2 PROTEIN 1"/>
    <property type="match status" value="1"/>
</dbReference>
<dbReference type="AlphaFoldDB" id="A0A443QY14"/>
<feature type="compositionally biased region" description="Polar residues" evidence="1">
    <location>
        <begin position="194"/>
        <end position="212"/>
    </location>
</feature>
<reference evidence="3 4" key="1">
    <citation type="journal article" date="2018" name="Gigascience">
        <title>Genomes of trombidid mites reveal novel predicted allergens and laterally-transferred genes associated with secondary metabolism.</title>
        <authorList>
            <person name="Dong X."/>
            <person name="Chaisiri K."/>
            <person name="Xia D."/>
            <person name="Armstrong S.D."/>
            <person name="Fang Y."/>
            <person name="Donnelly M.J."/>
            <person name="Kadowaki T."/>
            <person name="McGarry J.W."/>
            <person name="Darby A.C."/>
            <person name="Makepeace B.L."/>
        </authorList>
    </citation>
    <scope>NUCLEOTIDE SEQUENCE [LARGE SCALE GENOMIC DNA]</scope>
    <source>
        <strain evidence="3">UoL-WK</strain>
    </source>
</reference>
<feature type="region of interest" description="Disordered" evidence="1">
    <location>
        <begin position="191"/>
        <end position="212"/>
    </location>
</feature>